<organism evidence="1 2">
    <name type="scientific">Pseudomonas syringae pv. syringae</name>
    <dbReference type="NCBI Taxonomy" id="321"/>
    <lineage>
        <taxon>Bacteria</taxon>
        <taxon>Pseudomonadati</taxon>
        <taxon>Pseudomonadota</taxon>
        <taxon>Gammaproteobacteria</taxon>
        <taxon>Pseudomonadales</taxon>
        <taxon>Pseudomonadaceae</taxon>
        <taxon>Pseudomonas</taxon>
        <taxon>Pseudomonas syringae</taxon>
    </lineage>
</organism>
<dbReference type="Proteomes" id="UP001220207">
    <property type="component" value="Unassembled WGS sequence"/>
</dbReference>
<gene>
    <name evidence="1" type="ORF">KDL27_06085</name>
</gene>
<dbReference type="RefSeq" id="WP_010404844.1">
    <property type="nucleotide sequence ID" value="NZ_JAGSOW010000002.1"/>
</dbReference>
<sequence length="82" mass="9548">MLTVIKTADRQDADCKWWLTINTDLRLRVESVSVFPAFFFETRKFRLVVNLFMAHKAPNADGQLAPQERALCIERKFPPQLP</sequence>
<reference evidence="1" key="1">
    <citation type="submission" date="2021-04" db="EMBL/GenBank/DDBJ databases">
        <title>Genome Sequence and Comparative Genome Analysis of Pseudomonas syringae pv. syringae strains EC33 and LMG5496 isolated from Citrus plants from Tunisia and Greece.</title>
        <authorList>
            <person name="Abdellatif E."/>
            <person name="Baeyen S."/>
        </authorList>
    </citation>
    <scope>NUCLEOTIDE SEQUENCE</scope>
    <source>
        <strain evidence="1">LMG 5496</strain>
    </source>
</reference>
<name>A0AB35JKH0_PSESY</name>
<proteinExistence type="predicted"/>
<comment type="caution">
    <text evidence="1">The sequence shown here is derived from an EMBL/GenBank/DDBJ whole genome shotgun (WGS) entry which is preliminary data.</text>
</comment>
<evidence type="ECO:0000313" key="2">
    <source>
        <dbReference type="Proteomes" id="UP001220207"/>
    </source>
</evidence>
<protein>
    <submittedName>
        <fullName evidence="1">Uncharacterized protein</fullName>
    </submittedName>
</protein>
<dbReference type="AlphaFoldDB" id="A0AB35JKH0"/>
<evidence type="ECO:0000313" key="1">
    <source>
        <dbReference type="EMBL" id="MDC3735347.1"/>
    </source>
</evidence>
<accession>A0AB35JKH0</accession>
<dbReference type="EMBL" id="JAGSOW010000002">
    <property type="protein sequence ID" value="MDC3735347.1"/>
    <property type="molecule type" value="Genomic_DNA"/>
</dbReference>